<feature type="domain" description="Calcineurin-like phosphoesterase" evidence="1">
    <location>
        <begin position="33"/>
        <end position="248"/>
    </location>
</feature>
<protein>
    <submittedName>
        <fullName evidence="2">Serine/threonine protein phosphatase</fullName>
    </submittedName>
</protein>
<evidence type="ECO:0000313" key="3">
    <source>
        <dbReference type="Proteomes" id="UP000680750"/>
    </source>
</evidence>
<dbReference type="InterPro" id="IPR006186">
    <property type="entry name" value="Ser/Thr-sp_prot-phosphatase"/>
</dbReference>
<dbReference type="PANTHER" id="PTHR46546:SF4">
    <property type="entry name" value="SHEWANELLA-LIKE PROTEIN PHOSPHATASE 1"/>
    <property type="match status" value="1"/>
</dbReference>
<dbReference type="Gene3D" id="3.60.21.10">
    <property type="match status" value="1"/>
</dbReference>
<organism evidence="2 3">
    <name type="scientific">Actinocatenispora sera</name>
    <dbReference type="NCBI Taxonomy" id="390989"/>
    <lineage>
        <taxon>Bacteria</taxon>
        <taxon>Bacillati</taxon>
        <taxon>Actinomycetota</taxon>
        <taxon>Actinomycetes</taxon>
        <taxon>Micromonosporales</taxon>
        <taxon>Micromonosporaceae</taxon>
        <taxon>Actinocatenispora</taxon>
    </lineage>
</organism>
<dbReference type="SUPFAM" id="SSF56300">
    <property type="entry name" value="Metallo-dependent phosphatases"/>
    <property type="match status" value="1"/>
</dbReference>
<evidence type="ECO:0000313" key="2">
    <source>
        <dbReference type="EMBL" id="BCJ31309.1"/>
    </source>
</evidence>
<proteinExistence type="predicted"/>
<dbReference type="KEGG" id="aser:Asera_54170"/>
<accession>A0A810L806</accession>
<evidence type="ECO:0000259" key="1">
    <source>
        <dbReference type="Pfam" id="PF00149"/>
    </source>
</evidence>
<reference evidence="2" key="1">
    <citation type="submission" date="2020-08" db="EMBL/GenBank/DDBJ databases">
        <title>Whole genome shotgun sequence of Actinocatenispora sera NBRC 101916.</title>
        <authorList>
            <person name="Komaki H."/>
            <person name="Tamura T."/>
        </authorList>
    </citation>
    <scope>NUCLEOTIDE SEQUENCE</scope>
    <source>
        <strain evidence="2">NBRC 101916</strain>
    </source>
</reference>
<dbReference type="PRINTS" id="PR00114">
    <property type="entry name" value="STPHPHTASE"/>
</dbReference>
<dbReference type="InterPro" id="IPR004843">
    <property type="entry name" value="Calcineurin-like_PHP"/>
</dbReference>
<sequence>MPISSSEPSAPGSTAPAGFVPVESATPGAAPSPLYVVGDVHGQYGPLLATLAANGLVDADGHWSGGTTRLWFLGDLTDRGPDGIGVVRLVRRLGGEAAPVGGRVDTLLGNHEILLLGSRRFGDELIDLPAGARSFRTTWQLNGGRDSDLDALTDDEAEWLTERAAMVRADDFLLAHSDTVAYLDYGDSVEQIVAALRAELVDGDAPRWWECFRQLTRRHDFRGEDGVARVAEMLDTLGGHQYVHGHSPIPEHLAVDPSEVTEPLLYADGRALSVDGGLFAGGPCLVTRLPYRAAAR</sequence>
<dbReference type="EMBL" id="AP023354">
    <property type="protein sequence ID" value="BCJ31309.1"/>
    <property type="molecule type" value="Genomic_DNA"/>
</dbReference>
<dbReference type="GO" id="GO:0016787">
    <property type="term" value="F:hydrolase activity"/>
    <property type="evidence" value="ECO:0007669"/>
    <property type="project" value="InterPro"/>
</dbReference>
<dbReference type="PANTHER" id="PTHR46546">
    <property type="entry name" value="SHEWANELLA-LIKE PROTEIN PHOSPHATASE 1"/>
    <property type="match status" value="1"/>
</dbReference>
<name>A0A810L806_9ACTN</name>
<dbReference type="InterPro" id="IPR029052">
    <property type="entry name" value="Metallo-depent_PP-like"/>
</dbReference>
<keyword evidence="3" id="KW-1185">Reference proteome</keyword>
<dbReference type="AlphaFoldDB" id="A0A810L806"/>
<gene>
    <name evidence="2" type="ORF">Asera_54170</name>
</gene>
<dbReference type="Proteomes" id="UP000680750">
    <property type="component" value="Chromosome"/>
</dbReference>
<dbReference type="RefSeq" id="WP_212804732.1">
    <property type="nucleotide sequence ID" value="NZ_AP023354.1"/>
</dbReference>
<dbReference type="Pfam" id="PF00149">
    <property type="entry name" value="Metallophos"/>
    <property type="match status" value="1"/>
</dbReference>